<proteinExistence type="predicted"/>
<sequence>MLGQRMIGRGFVGSLGGALVGLAALAILGSGCDADDTSREPELLFDLPDASPGDIVGLVARDDLDVPAVEWIDRLDGTIHRLSVGNDTVTSTVVARIPVGADGEQRGLLGQVVVDGRRFAAWTQPDTFELVVGEITGGNADTDTPNSNARIIWSAGEASSGAIGGVLGELDGRILVGVGRNTGFDRETGVGGAILALDPDGTADQEPEVISVGYTNPWAFTAIGDEIWVADNAAGPDPADDTVDDIERIGRADLLADRADMTRTTEPGRAPTAMIPLPDGRLAICGFLDNELRAYEIIDGADADPINPATEERERAELERAGTIMPCLTGATIFDDGTIVTASLGDPGMQLTILQP</sequence>
<dbReference type="RefSeq" id="WP_015442856.1">
    <property type="nucleotide sequence ID" value="NC_020520.1"/>
</dbReference>
<dbReference type="PROSITE" id="PS51257">
    <property type="entry name" value="PROKAR_LIPOPROTEIN"/>
    <property type="match status" value="1"/>
</dbReference>
<accession>A0A6C7EEK8</accession>
<reference evidence="1 2" key="1">
    <citation type="journal article" date="2013" name="Int. J. Syst. Evol. Microbiol.">
        <title>Ilumatobacter nonamiense sp. nov. and Ilumatobacter coccineum sp. nov., isolated from seashore sand.</title>
        <authorList>
            <person name="Matsumoto A."/>
            <person name="Kasai H."/>
            <person name="Matsuo Y."/>
            <person name="Shizuri Y."/>
            <person name="Ichikawa N."/>
            <person name="Fujita N."/>
            <person name="Omura S."/>
            <person name="Takahashi Y."/>
        </authorList>
    </citation>
    <scope>NUCLEOTIDE SEQUENCE [LARGE SCALE GENOMIC DNA]</scope>
    <source>
        <strain evidence="2">NBRC 103263 / KCTC 29153 / YM16-304</strain>
    </source>
</reference>
<protein>
    <recommendedName>
        <fullName evidence="3">Glucose/Sorbosone dehydrogenase domain-containing protein</fullName>
    </recommendedName>
</protein>
<dbReference type="OrthoDB" id="9770043at2"/>
<dbReference type="Gene3D" id="2.120.10.30">
    <property type="entry name" value="TolB, C-terminal domain"/>
    <property type="match status" value="1"/>
</dbReference>
<evidence type="ECO:0008006" key="3">
    <source>
        <dbReference type="Google" id="ProtNLM"/>
    </source>
</evidence>
<dbReference type="KEGG" id="aym:YM304_32950"/>
<name>A0A6C7EEK8_ILUCY</name>
<dbReference type="EMBL" id="AP012057">
    <property type="protein sequence ID" value="BAN03609.1"/>
    <property type="molecule type" value="Genomic_DNA"/>
</dbReference>
<dbReference type="InterPro" id="IPR011042">
    <property type="entry name" value="6-blade_b-propeller_TolB-like"/>
</dbReference>
<gene>
    <name evidence="1" type="ORF">YM304_32950</name>
</gene>
<evidence type="ECO:0000313" key="2">
    <source>
        <dbReference type="Proteomes" id="UP000011863"/>
    </source>
</evidence>
<keyword evidence="2" id="KW-1185">Reference proteome</keyword>
<evidence type="ECO:0000313" key="1">
    <source>
        <dbReference type="EMBL" id="BAN03609.1"/>
    </source>
</evidence>
<dbReference type="AlphaFoldDB" id="A0A6C7EEK8"/>
<dbReference type="SUPFAM" id="SSF63825">
    <property type="entry name" value="YWTD domain"/>
    <property type="match status" value="1"/>
</dbReference>
<organism evidence="1 2">
    <name type="scientific">Ilumatobacter coccineus (strain NBRC 103263 / KCTC 29153 / YM16-304)</name>
    <dbReference type="NCBI Taxonomy" id="1313172"/>
    <lineage>
        <taxon>Bacteria</taxon>
        <taxon>Bacillati</taxon>
        <taxon>Actinomycetota</taxon>
        <taxon>Acidimicrobiia</taxon>
        <taxon>Acidimicrobiales</taxon>
        <taxon>Ilumatobacteraceae</taxon>
        <taxon>Ilumatobacter</taxon>
    </lineage>
</organism>
<dbReference type="Proteomes" id="UP000011863">
    <property type="component" value="Chromosome"/>
</dbReference>